<dbReference type="SMART" id="SM00028">
    <property type="entry name" value="TPR"/>
    <property type="match status" value="5"/>
</dbReference>
<evidence type="ECO:0000313" key="4">
    <source>
        <dbReference type="EMBL" id="AAZ96545.1"/>
    </source>
</evidence>
<accession>Q3SL72</accession>
<keyword evidence="1" id="KW-0677">Repeat</keyword>
<dbReference type="RefSeq" id="WP_011311104.1">
    <property type="nucleotide sequence ID" value="NC_007404.1"/>
</dbReference>
<dbReference type="Proteomes" id="UP000008291">
    <property type="component" value="Chromosome"/>
</dbReference>
<dbReference type="SUPFAM" id="SSF48452">
    <property type="entry name" value="TPR-like"/>
    <property type="match status" value="1"/>
</dbReference>
<dbReference type="STRING" id="292415.Tbd_0592"/>
<dbReference type="AlphaFoldDB" id="Q3SL72"/>
<dbReference type="HOGENOM" id="CLU_003728_7_0_4"/>
<dbReference type="PANTHER" id="PTHR44858:SF1">
    <property type="entry name" value="UDP-N-ACETYLGLUCOSAMINE--PEPTIDE N-ACETYLGLUCOSAMINYLTRANSFERASE SPINDLY-RELATED"/>
    <property type="match status" value="1"/>
</dbReference>
<dbReference type="EMBL" id="CP000116">
    <property type="protein sequence ID" value="AAZ96545.1"/>
    <property type="molecule type" value="Genomic_DNA"/>
</dbReference>
<proteinExistence type="predicted"/>
<evidence type="ECO:0000256" key="1">
    <source>
        <dbReference type="ARBA" id="ARBA00022737"/>
    </source>
</evidence>
<dbReference type="PROSITE" id="PS51257">
    <property type="entry name" value="PROKAR_LIPOPROTEIN"/>
    <property type="match status" value="1"/>
</dbReference>
<dbReference type="KEGG" id="tbd:Tbd_0592"/>
<feature type="repeat" description="TPR" evidence="3">
    <location>
        <begin position="44"/>
        <end position="77"/>
    </location>
</feature>
<dbReference type="eggNOG" id="COG3063">
    <property type="taxonomic scope" value="Bacteria"/>
</dbReference>
<evidence type="ECO:0000256" key="2">
    <source>
        <dbReference type="ARBA" id="ARBA00022803"/>
    </source>
</evidence>
<protein>
    <submittedName>
        <fullName evidence="4">Putative pilus assembly protein PilF, TPR repeat</fullName>
    </submittedName>
</protein>
<feature type="repeat" description="TPR" evidence="3">
    <location>
        <begin position="148"/>
        <end position="181"/>
    </location>
</feature>
<dbReference type="Gene3D" id="1.25.40.10">
    <property type="entry name" value="Tetratricopeptide repeat domain"/>
    <property type="match status" value="1"/>
</dbReference>
<sequence length="261" mass="28835">MVKPELRKWIVVTAVALAGCAGQPGGGGIGAPDSQASSESRDRARAFTELAGAYFARAQYKIALDELRKAITADSHFGPAYNVYGLIYMELAEDKLAEDNFRRAIELDRNASDARNNFGWFLCTRGRYDEGLEQFRIALRNPLYAQPELAMANAGQCAEKKGDLALAEANFVKSLKLQPDNPNTLLKLAGLHFRQGRLADAQRGLARHAELAPPNAESLWLGVRLERRLGDRAQAAAYGLQLRKRFPESEEARLLQAGQYE</sequence>
<gene>
    <name evidence="4" type="ordered locus">Tbd_0592</name>
</gene>
<evidence type="ECO:0000313" key="5">
    <source>
        <dbReference type="Proteomes" id="UP000008291"/>
    </source>
</evidence>
<name>Q3SL72_THIDA</name>
<evidence type="ECO:0000256" key="3">
    <source>
        <dbReference type="PROSITE-ProRule" id="PRU00339"/>
    </source>
</evidence>
<reference evidence="4 5" key="1">
    <citation type="journal article" date="2006" name="J. Bacteriol.">
        <title>The genome sequence of the obligately chemolithoautotrophic, facultatively anaerobic bacterium Thiobacillus denitrificans.</title>
        <authorList>
            <person name="Beller H.R."/>
            <person name="Chain P.S."/>
            <person name="Letain T.E."/>
            <person name="Chakicherla A."/>
            <person name="Larimer F.W."/>
            <person name="Richardson P.M."/>
            <person name="Coleman M.A."/>
            <person name="Wood A.P."/>
            <person name="Kelly D.P."/>
        </authorList>
    </citation>
    <scope>NUCLEOTIDE SEQUENCE [LARGE SCALE GENOMIC DNA]</scope>
    <source>
        <strain evidence="4 5">ATCC 25259</strain>
    </source>
</reference>
<dbReference type="NCBIfam" id="TIGR02521">
    <property type="entry name" value="type_IV_pilW"/>
    <property type="match status" value="1"/>
</dbReference>
<dbReference type="InterPro" id="IPR050498">
    <property type="entry name" value="Ycf3"/>
</dbReference>
<dbReference type="PROSITE" id="PS50005">
    <property type="entry name" value="TPR"/>
    <property type="match status" value="3"/>
</dbReference>
<dbReference type="PANTHER" id="PTHR44858">
    <property type="entry name" value="TETRATRICOPEPTIDE REPEAT PROTEIN 6"/>
    <property type="match status" value="1"/>
</dbReference>
<organism evidence="4 5">
    <name type="scientific">Thiobacillus denitrificans (strain ATCC 25259 / T1)</name>
    <dbReference type="NCBI Taxonomy" id="292415"/>
    <lineage>
        <taxon>Bacteria</taxon>
        <taxon>Pseudomonadati</taxon>
        <taxon>Pseudomonadota</taxon>
        <taxon>Betaproteobacteria</taxon>
        <taxon>Nitrosomonadales</taxon>
        <taxon>Thiobacillaceae</taxon>
        <taxon>Thiobacillus</taxon>
    </lineage>
</organism>
<dbReference type="InterPro" id="IPR011990">
    <property type="entry name" value="TPR-like_helical_dom_sf"/>
</dbReference>
<keyword evidence="2 3" id="KW-0802">TPR repeat</keyword>
<dbReference type="InterPro" id="IPR019734">
    <property type="entry name" value="TPR_rpt"/>
</dbReference>
<dbReference type="Pfam" id="PF13181">
    <property type="entry name" value="TPR_8"/>
    <property type="match status" value="1"/>
</dbReference>
<dbReference type="InterPro" id="IPR013360">
    <property type="entry name" value="Pilus_4_PilW"/>
</dbReference>
<dbReference type="Pfam" id="PF14559">
    <property type="entry name" value="TPR_19"/>
    <property type="match status" value="1"/>
</dbReference>
<feature type="repeat" description="TPR" evidence="3">
    <location>
        <begin position="78"/>
        <end position="111"/>
    </location>
</feature>
<keyword evidence="5" id="KW-1185">Reference proteome</keyword>